<dbReference type="EMBL" id="CADCWO010000103">
    <property type="protein sequence ID" value="CAA9572708.1"/>
    <property type="molecule type" value="Genomic_DNA"/>
</dbReference>
<evidence type="ECO:0000313" key="3">
    <source>
        <dbReference type="EMBL" id="CAA9572708.1"/>
    </source>
</evidence>
<organism evidence="3">
    <name type="scientific">uncultured Synechococcales cyanobacterium</name>
    <dbReference type="NCBI Taxonomy" id="1936017"/>
    <lineage>
        <taxon>Bacteria</taxon>
        <taxon>Bacillati</taxon>
        <taxon>Cyanobacteriota</taxon>
        <taxon>Cyanophyceae</taxon>
        <taxon>Synechococcales</taxon>
        <taxon>environmental samples</taxon>
    </lineage>
</organism>
<dbReference type="Pfam" id="PF13455">
    <property type="entry name" value="MUG113"/>
    <property type="match status" value="1"/>
</dbReference>
<protein>
    <recommendedName>
        <fullName evidence="2">Bacteriophage T5 Orf172 DNA-binding domain-containing protein</fullName>
    </recommendedName>
</protein>
<feature type="region of interest" description="Disordered" evidence="1">
    <location>
        <begin position="125"/>
        <end position="150"/>
    </location>
</feature>
<proteinExistence type="predicted"/>
<accession>A0A6J4VD13</accession>
<evidence type="ECO:0000259" key="2">
    <source>
        <dbReference type="SMART" id="SM00974"/>
    </source>
</evidence>
<dbReference type="AlphaFoldDB" id="A0A6J4VD13"/>
<dbReference type="SMART" id="SM00974">
    <property type="entry name" value="T5orf172"/>
    <property type="match status" value="1"/>
</dbReference>
<evidence type="ECO:0000256" key="1">
    <source>
        <dbReference type="SAM" id="MobiDB-lite"/>
    </source>
</evidence>
<reference evidence="3" key="1">
    <citation type="submission" date="2020-02" db="EMBL/GenBank/DDBJ databases">
        <authorList>
            <person name="Meier V. D."/>
        </authorList>
    </citation>
    <scope>NUCLEOTIDE SEQUENCE</scope>
    <source>
        <strain evidence="3">AVDCRST_MAG81</strain>
    </source>
</reference>
<sequence>MEFTPTKPEKFSSPWYSKQGLLYFIAAGRPPVAIKIGVTQADGMKRRLKAIQSANHEPVELLGVIRFDSGEKPLLQAERTERELHKRFASSQRLIDLSVGYEWFTTSQELLDYIATHAAPPEDLGLPRLLTQTRDPLPDAPDEVSSLKET</sequence>
<feature type="domain" description="Bacteriophage T5 Orf172 DNA-binding" evidence="2">
    <location>
        <begin position="28"/>
        <end position="117"/>
    </location>
</feature>
<name>A0A6J4VD13_9CYAN</name>
<dbReference type="InterPro" id="IPR018306">
    <property type="entry name" value="Phage_T5_Orf172_DNA-bd"/>
</dbReference>
<gene>
    <name evidence="3" type="ORF">AVDCRST_MAG81-2973</name>
</gene>